<comment type="caution">
    <text evidence="2">The sequence shown here is derived from an EMBL/GenBank/DDBJ whole genome shotgun (WGS) entry which is preliminary data.</text>
</comment>
<dbReference type="InterPro" id="IPR053281">
    <property type="entry name" value="Double_zinc_ribbon"/>
</dbReference>
<dbReference type="Pfam" id="PF17032">
    <property type="entry name" value="Zn_ribbon_15"/>
    <property type="match status" value="1"/>
</dbReference>
<dbReference type="RefSeq" id="WP_080023120.1">
    <property type="nucleotide sequence ID" value="NZ_LTAY01000048.1"/>
</dbReference>
<name>A0A1V4SU13_9CLOT</name>
<evidence type="ECO:0000313" key="2">
    <source>
        <dbReference type="EMBL" id="OPX47359.1"/>
    </source>
</evidence>
<dbReference type="Proteomes" id="UP000191448">
    <property type="component" value="Unassembled WGS sequence"/>
</dbReference>
<sequence length="142" mass="16644">MFFIGIFGTSFKEKIIKILNSIPCKSCNWNTSGKLIKKYSYFHFFFIPIFKYGIEYYVVCNRCNSIYRISKEKGLALERGEITELKAYDLEYLGKENNYNSNNYERNNGFNSEFNLKSKCPKCGALVDEKFTYCPECGEKLK</sequence>
<evidence type="ECO:0000259" key="1">
    <source>
        <dbReference type="Pfam" id="PF17032"/>
    </source>
</evidence>
<dbReference type="PANTHER" id="PTHR36718:SF1">
    <property type="entry name" value="DOUBLE ZINC RIBBON PROTEIN MJ0416"/>
    <property type="match status" value="1"/>
</dbReference>
<dbReference type="InterPro" id="IPR031493">
    <property type="entry name" value="Zinc_ribbon_15"/>
</dbReference>
<proteinExistence type="predicted"/>
<dbReference type="EMBL" id="LTAY01000048">
    <property type="protein sequence ID" value="OPX47359.1"/>
    <property type="molecule type" value="Genomic_DNA"/>
</dbReference>
<organism evidence="2 3">
    <name type="scientific">Clostridium thermobutyricum DSM 4928</name>
    <dbReference type="NCBI Taxonomy" id="1121339"/>
    <lineage>
        <taxon>Bacteria</taxon>
        <taxon>Bacillati</taxon>
        <taxon>Bacillota</taxon>
        <taxon>Clostridia</taxon>
        <taxon>Eubacteriales</taxon>
        <taxon>Clostridiaceae</taxon>
        <taxon>Clostridium</taxon>
    </lineage>
</organism>
<evidence type="ECO:0000313" key="3">
    <source>
        <dbReference type="Proteomes" id="UP000191448"/>
    </source>
</evidence>
<protein>
    <recommendedName>
        <fullName evidence="1">Zinc-ribbon 15 domain-containing protein</fullName>
    </recommendedName>
</protein>
<dbReference type="PANTHER" id="PTHR36718">
    <property type="entry name" value="OS05G0435400 PROTEIN"/>
    <property type="match status" value="1"/>
</dbReference>
<accession>A0A1V4SU13</accession>
<feature type="domain" description="Zinc-ribbon 15" evidence="1">
    <location>
        <begin position="23"/>
        <end position="138"/>
    </location>
</feature>
<reference evidence="2 3" key="1">
    <citation type="submission" date="2016-02" db="EMBL/GenBank/DDBJ databases">
        <title>Genome sequence of Clostridium thermobutyricum DSM 4928.</title>
        <authorList>
            <person name="Poehlein A."/>
            <person name="Daniel R."/>
        </authorList>
    </citation>
    <scope>NUCLEOTIDE SEQUENCE [LARGE SCALE GENOMIC DNA]</scope>
    <source>
        <strain evidence="2 3">DSM 4928</strain>
    </source>
</reference>
<dbReference type="OrthoDB" id="4377018at2"/>
<gene>
    <name evidence="2" type="ORF">CLTHE_19220</name>
</gene>
<dbReference type="AlphaFoldDB" id="A0A1V4SU13"/>